<dbReference type="PANTHER" id="PTHR43289:SF6">
    <property type="entry name" value="SERINE_THREONINE-PROTEIN KINASE NEKL-3"/>
    <property type="match status" value="1"/>
</dbReference>
<dbReference type="OrthoDB" id="9801841at2"/>
<feature type="region of interest" description="Disordered" evidence="8">
    <location>
        <begin position="286"/>
        <end position="431"/>
    </location>
</feature>
<keyword evidence="6" id="KW-0067">ATP-binding</keyword>
<feature type="compositionally biased region" description="Low complexity" evidence="8">
    <location>
        <begin position="672"/>
        <end position="682"/>
    </location>
</feature>
<accession>A0LLB3</accession>
<dbReference type="GO" id="GO:0005524">
    <property type="term" value="F:ATP binding"/>
    <property type="evidence" value="ECO:0007669"/>
    <property type="project" value="UniProtKB-KW"/>
</dbReference>
<evidence type="ECO:0000256" key="3">
    <source>
        <dbReference type="ARBA" id="ARBA00022679"/>
    </source>
</evidence>
<organism evidence="10 11">
    <name type="scientific">Syntrophobacter fumaroxidans (strain DSM 10017 / MPOB)</name>
    <dbReference type="NCBI Taxonomy" id="335543"/>
    <lineage>
        <taxon>Bacteria</taxon>
        <taxon>Pseudomonadati</taxon>
        <taxon>Thermodesulfobacteriota</taxon>
        <taxon>Syntrophobacteria</taxon>
        <taxon>Syntrophobacterales</taxon>
        <taxon>Syntrophobacteraceae</taxon>
        <taxon>Syntrophobacter</taxon>
    </lineage>
</organism>
<dbReference type="eggNOG" id="COG0515">
    <property type="taxonomic scope" value="Bacteria"/>
</dbReference>
<dbReference type="Gene3D" id="3.30.200.20">
    <property type="entry name" value="Phosphorylase Kinase, domain 1"/>
    <property type="match status" value="1"/>
</dbReference>
<feature type="region of interest" description="Disordered" evidence="8">
    <location>
        <begin position="655"/>
        <end position="691"/>
    </location>
</feature>
<proteinExistence type="predicted"/>
<feature type="repeat" description="TPR" evidence="7">
    <location>
        <begin position="577"/>
        <end position="610"/>
    </location>
</feature>
<feature type="compositionally biased region" description="Basic and acidic residues" evidence="8">
    <location>
        <begin position="381"/>
        <end position="390"/>
    </location>
</feature>
<evidence type="ECO:0000256" key="6">
    <source>
        <dbReference type="ARBA" id="ARBA00022840"/>
    </source>
</evidence>
<feature type="domain" description="Protein kinase" evidence="9">
    <location>
        <begin position="15"/>
        <end position="282"/>
    </location>
</feature>
<dbReference type="Proteomes" id="UP000001784">
    <property type="component" value="Chromosome"/>
</dbReference>
<keyword evidence="5 10" id="KW-0418">Kinase</keyword>
<dbReference type="CDD" id="cd14014">
    <property type="entry name" value="STKc_PknB_like"/>
    <property type="match status" value="1"/>
</dbReference>
<dbReference type="PROSITE" id="PS00108">
    <property type="entry name" value="PROTEIN_KINASE_ST"/>
    <property type="match status" value="1"/>
</dbReference>
<evidence type="ECO:0000256" key="4">
    <source>
        <dbReference type="ARBA" id="ARBA00022741"/>
    </source>
</evidence>
<evidence type="ECO:0000256" key="1">
    <source>
        <dbReference type="ARBA" id="ARBA00012513"/>
    </source>
</evidence>
<dbReference type="RefSeq" id="WP_011699383.1">
    <property type="nucleotide sequence ID" value="NC_008554.1"/>
</dbReference>
<feature type="compositionally biased region" description="Low complexity" evidence="8">
    <location>
        <begin position="311"/>
        <end position="321"/>
    </location>
</feature>
<feature type="repeat" description="TPR" evidence="7">
    <location>
        <begin position="760"/>
        <end position="793"/>
    </location>
</feature>
<dbReference type="PROSITE" id="PS50293">
    <property type="entry name" value="TPR_REGION"/>
    <property type="match status" value="3"/>
</dbReference>
<keyword evidence="2 10" id="KW-0723">Serine/threonine-protein kinase</keyword>
<dbReference type="eggNOG" id="COG0457">
    <property type="taxonomic scope" value="Bacteria"/>
</dbReference>
<dbReference type="Pfam" id="PF13424">
    <property type="entry name" value="TPR_12"/>
    <property type="match status" value="2"/>
</dbReference>
<keyword evidence="11" id="KW-1185">Reference proteome</keyword>
<feature type="compositionally biased region" description="Low complexity" evidence="8">
    <location>
        <begin position="470"/>
        <end position="500"/>
    </location>
</feature>
<dbReference type="PROSITE" id="PS50011">
    <property type="entry name" value="PROTEIN_KINASE_DOM"/>
    <property type="match status" value="1"/>
</dbReference>
<dbReference type="EMBL" id="CP000478">
    <property type="protein sequence ID" value="ABK18215.1"/>
    <property type="molecule type" value="Genomic_DNA"/>
</dbReference>
<evidence type="ECO:0000259" key="9">
    <source>
        <dbReference type="PROSITE" id="PS50011"/>
    </source>
</evidence>
<feature type="compositionally biased region" description="Pro residues" evidence="8">
    <location>
        <begin position="367"/>
        <end position="377"/>
    </location>
</feature>
<protein>
    <recommendedName>
        <fullName evidence="1">non-specific serine/threonine protein kinase</fullName>
        <ecNumber evidence="1">2.7.11.1</ecNumber>
    </recommendedName>
</protein>
<dbReference type="AlphaFoldDB" id="A0LLB3"/>
<dbReference type="SMART" id="SM00028">
    <property type="entry name" value="TPR"/>
    <property type="match status" value="6"/>
</dbReference>
<feature type="region of interest" description="Disordered" evidence="8">
    <location>
        <begin position="461"/>
        <end position="500"/>
    </location>
</feature>
<sequence>MINPESLVGRQIDQFRLDQYLARGAMGLVFRAFDTVLVRTVALKLIPKAIEEGLSKEELAAREEARKRLIQEAKAAGRLTHPNIVTIHSYGESEEFEYICMEFVTGETLAHMLRERKAVPIEDAIPIVEQILLALQTANQEKIVHRDIKPSNVMVTLDKRVKVMDFGIAKLPSLSMTITGTVLGTPYYMSPEQISGQKVDIRSDIFSLGAVFYEMLTGERPFEAENTATLAYKIVQVEPIPPKVLNIHIPSTVGSIISKALAKDPTLRYQAPSEMLRDLRALKEQLASGKTHHSAATAPGAVREPERANEPPKAAPGGAAETCPPVPSAQAAKQPAAIRPPESPPAAPTPAVKTVKKETDVSAPTPAAAPPPPPAQGSPPGKEHPADVEAKSPLPVGMKAAEEARSGSTATQPASLKRKTGGLPGLSVGRKKPSNALRLVPVGAAALLLVVVGFVFMSRDSARPPQAAGPSAKTAQNAAPAAKTQPQKVPAAKPAPEAAPIDGRETRMKADTLVLQARNVWQANPVGAQKILEEAIGLDPNNFEAYLHLARLMTQKKDYANALQHYQNALRINNRAAEVYFNMGFIFLMQGDYDAAMTHYEACRALNPPYQDEVLTNLGMCHLKKKNPAQALELFRQALDLNPSNSVAKSYLAGLPAPTQDASPGQDPPGPASAASTAAQSGSPGGEQAGQSADALVLEAKDQMQSDPARAQKLLEDAVGMDPNHFDAIFQLARLLTLKKDYAAAAQYYLAALRINQKSAEVFFNLGYIYLNQGDYDQAQANYESCLALSPAYKDEILTNLGIVHLKKDNPAEARSMFRRALDANPRNRLAQNHLNNLTKQAAKGSAGKP</sequence>
<dbReference type="STRING" id="335543.Sfum_2537"/>
<dbReference type="Pfam" id="PF13432">
    <property type="entry name" value="TPR_16"/>
    <property type="match status" value="2"/>
</dbReference>
<dbReference type="PROSITE" id="PS50005">
    <property type="entry name" value="TPR"/>
    <property type="match status" value="5"/>
</dbReference>
<reference evidence="10 11" key="1">
    <citation type="submission" date="2006-10" db="EMBL/GenBank/DDBJ databases">
        <title>Complete sequence of Syntrophobacter fumaroxidans MPOB.</title>
        <authorList>
            <consortium name="US DOE Joint Genome Institute"/>
            <person name="Copeland A."/>
            <person name="Lucas S."/>
            <person name="Lapidus A."/>
            <person name="Barry K."/>
            <person name="Detter J.C."/>
            <person name="Glavina del Rio T."/>
            <person name="Hammon N."/>
            <person name="Israni S."/>
            <person name="Pitluck S."/>
            <person name="Goltsman E.G."/>
            <person name="Martinez M."/>
            <person name="Schmutz J."/>
            <person name="Larimer F."/>
            <person name="Land M."/>
            <person name="Hauser L."/>
            <person name="Kyrpides N."/>
            <person name="Kim E."/>
            <person name="Boone D.R."/>
            <person name="Brockman F."/>
            <person name="Culley D."/>
            <person name="Ferry J."/>
            <person name="Gunsalus R."/>
            <person name="McInerney M.J."/>
            <person name="Morrison M."/>
            <person name="Plugge C."/>
            <person name="Rohlin L."/>
            <person name="Scholten J."/>
            <person name="Sieber J."/>
            <person name="Stams A.J.M."/>
            <person name="Worm P."/>
            <person name="Henstra A.M."/>
            <person name="Richardson P."/>
        </authorList>
    </citation>
    <scope>NUCLEOTIDE SEQUENCE [LARGE SCALE GENOMIC DNA]</scope>
    <source>
        <strain evidence="11">DSM 10017 / MPOB</strain>
    </source>
</reference>
<dbReference type="InterPro" id="IPR019734">
    <property type="entry name" value="TPR_rpt"/>
</dbReference>
<dbReference type="InterPro" id="IPR011009">
    <property type="entry name" value="Kinase-like_dom_sf"/>
</dbReference>
<dbReference type="Pfam" id="PF00069">
    <property type="entry name" value="Pkinase"/>
    <property type="match status" value="1"/>
</dbReference>
<dbReference type="InterPro" id="IPR000719">
    <property type="entry name" value="Prot_kinase_dom"/>
</dbReference>
<evidence type="ECO:0000313" key="10">
    <source>
        <dbReference type="EMBL" id="ABK18215.1"/>
    </source>
</evidence>
<dbReference type="InParanoid" id="A0LLB3"/>
<gene>
    <name evidence="10" type="ordered locus">Sfum_2537</name>
</gene>
<feature type="repeat" description="TPR" evidence="7">
    <location>
        <begin position="612"/>
        <end position="645"/>
    </location>
</feature>
<dbReference type="Gene3D" id="1.25.40.10">
    <property type="entry name" value="Tetratricopeptide repeat domain"/>
    <property type="match status" value="3"/>
</dbReference>
<dbReference type="PANTHER" id="PTHR43289">
    <property type="entry name" value="MITOGEN-ACTIVATED PROTEIN KINASE KINASE KINASE 20-RELATED"/>
    <property type="match status" value="1"/>
</dbReference>
<dbReference type="Gene3D" id="1.10.510.10">
    <property type="entry name" value="Transferase(Phosphotransferase) domain 1"/>
    <property type="match status" value="1"/>
</dbReference>
<evidence type="ECO:0000256" key="8">
    <source>
        <dbReference type="SAM" id="MobiDB-lite"/>
    </source>
</evidence>
<evidence type="ECO:0000313" key="11">
    <source>
        <dbReference type="Proteomes" id="UP000001784"/>
    </source>
</evidence>
<dbReference type="HOGENOM" id="CLU_013589_0_0_7"/>
<keyword evidence="7" id="KW-0802">TPR repeat</keyword>
<evidence type="ECO:0000256" key="7">
    <source>
        <dbReference type="PROSITE-ProRule" id="PRU00339"/>
    </source>
</evidence>
<dbReference type="SUPFAM" id="SSF48452">
    <property type="entry name" value="TPR-like"/>
    <property type="match status" value="1"/>
</dbReference>
<dbReference type="SMART" id="SM00220">
    <property type="entry name" value="S_TKc"/>
    <property type="match status" value="1"/>
</dbReference>
<dbReference type="SUPFAM" id="SSF56112">
    <property type="entry name" value="Protein kinase-like (PK-like)"/>
    <property type="match status" value="1"/>
</dbReference>
<dbReference type="GO" id="GO:0004674">
    <property type="term" value="F:protein serine/threonine kinase activity"/>
    <property type="evidence" value="ECO:0007669"/>
    <property type="project" value="UniProtKB-KW"/>
</dbReference>
<dbReference type="EC" id="2.7.11.1" evidence="1"/>
<evidence type="ECO:0000256" key="5">
    <source>
        <dbReference type="ARBA" id="ARBA00022777"/>
    </source>
</evidence>
<keyword evidence="3" id="KW-0808">Transferase</keyword>
<keyword evidence="4" id="KW-0547">Nucleotide-binding</keyword>
<evidence type="ECO:0000256" key="2">
    <source>
        <dbReference type="ARBA" id="ARBA00022527"/>
    </source>
</evidence>
<feature type="repeat" description="TPR" evidence="7">
    <location>
        <begin position="543"/>
        <end position="576"/>
    </location>
</feature>
<feature type="repeat" description="TPR" evidence="7">
    <location>
        <begin position="795"/>
        <end position="828"/>
    </location>
</feature>
<dbReference type="KEGG" id="sfu:Sfum_2537"/>
<dbReference type="FunFam" id="1.10.510.10:FF:000021">
    <property type="entry name" value="Serine/threonine protein kinase"/>
    <property type="match status" value="1"/>
</dbReference>
<dbReference type="InterPro" id="IPR011990">
    <property type="entry name" value="TPR-like_helical_dom_sf"/>
</dbReference>
<dbReference type="InterPro" id="IPR008271">
    <property type="entry name" value="Ser/Thr_kinase_AS"/>
</dbReference>
<name>A0LLB3_SYNFM</name>